<dbReference type="Pfam" id="PF00112">
    <property type="entry name" value="Peptidase_C1"/>
    <property type="match status" value="1"/>
</dbReference>
<dbReference type="EnsemblMetazoa" id="NM_001293408.1">
    <property type="protein sequence ID" value="NP_001280337.1"/>
    <property type="gene ID" value="LOC100159833"/>
</dbReference>
<evidence type="ECO:0000313" key="5">
    <source>
        <dbReference type="EnsemblMetazoa" id="NP_001280337.1"/>
    </source>
</evidence>
<evidence type="ECO:0000313" key="4">
    <source>
        <dbReference type="EMBL" id="BAH71722.1"/>
    </source>
</evidence>
<keyword evidence="2" id="KW-0732">Signal</keyword>
<reference evidence="6" key="2">
    <citation type="submission" date="2010-06" db="EMBL/GenBank/DDBJ databases">
        <authorList>
            <person name="Jiang H."/>
            <person name="Abraham K."/>
            <person name="Ali S."/>
            <person name="Alsbrooks S.L."/>
            <person name="Anim B.N."/>
            <person name="Anosike U.S."/>
            <person name="Attaway T."/>
            <person name="Bandaranaike D.P."/>
            <person name="Battles P.K."/>
            <person name="Bell S.N."/>
            <person name="Bell A.V."/>
            <person name="Beltran B."/>
            <person name="Bickham C."/>
            <person name="Bustamante Y."/>
            <person name="Caleb T."/>
            <person name="Canada A."/>
            <person name="Cardenas V."/>
            <person name="Carter K."/>
            <person name="Chacko J."/>
            <person name="Chandrabose M.N."/>
            <person name="Chavez D."/>
            <person name="Chavez A."/>
            <person name="Chen L."/>
            <person name="Chu H.-S."/>
            <person name="Claassen K.J."/>
            <person name="Cockrell R."/>
            <person name="Collins M."/>
            <person name="Cooper J.A."/>
            <person name="Cree A."/>
            <person name="Curry S.M."/>
            <person name="Da Y."/>
            <person name="Dao M.D."/>
            <person name="Das B."/>
            <person name="Davila M.-L."/>
            <person name="Davy-Carroll L."/>
            <person name="Denson S."/>
            <person name="Dinh H."/>
            <person name="Ebong V.E."/>
            <person name="Edwards J.R."/>
            <person name="Egan A."/>
            <person name="El-Daye J."/>
            <person name="Escobedo L."/>
            <person name="Fernandez S."/>
            <person name="Fernando P.R."/>
            <person name="Flagg N."/>
            <person name="Forbes L.D."/>
            <person name="Fowler R.G."/>
            <person name="Fu Q."/>
            <person name="Gabisi R.A."/>
            <person name="Ganer J."/>
            <person name="Garbino Pronczuk A."/>
            <person name="Garcia R.M."/>
            <person name="Garner T."/>
            <person name="Garrett T.E."/>
            <person name="Gonzalez D.A."/>
            <person name="Hamid H."/>
            <person name="Hawkins E.S."/>
            <person name="Hirani K."/>
            <person name="Hogues M.E."/>
            <person name="Hollins B."/>
            <person name="Hsiao C.-H."/>
            <person name="Jabil R."/>
            <person name="James M.L."/>
            <person name="Jhangiani S.N."/>
            <person name="Johnson B."/>
            <person name="Johnson Q."/>
            <person name="Joshi V."/>
            <person name="Kalu J.B."/>
            <person name="Kam C."/>
            <person name="Kashfia A."/>
            <person name="Keebler J."/>
            <person name="Kisamo H."/>
            <person name="Kovar C.L."/>
            <person name="Lago L.A."/>
            <person name="Lai C.-Y."/>
            <person name="Laidlaw J."/>
            <person name="Lara F."/>
            <person name="Le T.-K."/>
            <person name="Lee S.L."/>
            <person name="Legall F.H."/>
            <person name="Lemon S.J."/>
            <person name="Lewis L.R."/>
            <person name="Li B."/>
            <person name="Liu Y."/>
            <person name="Liu Y.-S."/>
            <person name="Lopez J."/>
            <person name="Lozado R.J."/>
            <person name="Lu J."/>
            <person name="Madu R.C."/>
            <person name="Maheshwari M."/>
            <person name="Maheshwari R."/>
            <person name="Malloy K."/>
            <person name="Martinez E."/>
            <person name="Mathew T."/>
            <person name="Mercado I.C."/>
            <person name="Mercado C."/>
            <person name="Meyer B."/>
            <person name="Montgomery K."/>
            <person name="Morgan M.B."/>
            <person name="Munidasa M."/>
            <person name="Nazareth L.V."/>
            <person name="Nelson J."/>
            <person name="Ng B.M."/>
            <person name="Nguyen N.B."/>
            <person name="Nguyen P.Q."/>
            <person name="Nguyen T."/>
            <person name="Obregon M."/>
            <person name="Okwuonu G.O."/>
            <person name="Onwere C.G."/>
            <person name="Orozco G."/>
            <person name="Parra A."/>
            <person name="Patel S."/>
            <person name="Patil S."/>
            <person name="Perez A."/>
            <person name="Perez Y."/>
            <person name="Pham C."/>
            <person name="Primus E.L."/>
            <person name="Pu L.-L."/>
            <person name="Puazo M."/>
            <person name="Qin X."/>
            <person name="Quiroz J.B."/>
            <person name="Reese J."/>
            <person name="Richards S."/>
            <person name="Rives C.M."/>
            <person name="Robberts R."/>
            <person name="Ruiz S.J."/>
            <person name="Ruiz M.J."/>
            <person name="Santibanez J."/>
            <person name="Schneider B.W."/>
            <person name="Sisson I."/>
            <person name="Smith M."/>
            <person name="Sodergren E."/>
            <person name="Song X.-Z."/>
            <person name="Song B.B."/>
            <person name="Summersgill H."/>
            <person name="Thelus R."/>
            <person name="Thornton R.D."/>
            <person name="Trejos Z.Y."/>
            <person name="Usmani K."/>
            <person name="Vattathil S."/>
            <person name="Villasana D."/>
            <person name="Walker D.L."/>
            <person name="Wang S."/>
            <person name="Wang K."/>
            <person name="White C.S."/>
            <person name="Williams A.C."/>
            <person name="Williamson J."/>
            <person name="Wilson K."/>
            <person name="Woghiren I.O."/>
            <person name="Woodworth J.R."/>
            <person name="Worley K.C."/>
            <person name="Wright R.A."/>
            <person name="Wu W."/>
            <person name="Young L."/>
            <person name="Zhang L."/>
            <person name="Zhang J."/>
            <person name="Zhu Y."/>
            <person name="Muzny D.M."/>
            <person name="Weinstock G."/>
            <person name="Gibbs R.A."/>
        </authorList>
    </citation>
    <scope>NUCLEOTIDE SEQUENCE [LARGE SCALE GENOMIC DNA]</scope>
    <source>
        <strain evidence="6">LSR1</strain>
    </source>
</reference>
<dbReference type="Gene3D" id="3.90.70.10">
    <property type="entry name" value="Cysteine proteinases"/>
    <property type="match status" value="1"/>
</dbReference>
<evidence type="ECO:0000259" key="3">
    <source>
        <dbReference type="SMART" id="SM00645"/>
    </source>
</evidence>
<organism evidence="4">
    <name type="scientific">Acyrthosiphon pisum</name>
    <name type="common">Pea aphid</name>
    <dbReference type="NCBI Taxonomy" id="7029"/>
    <lineage>
        <taxon>Eukaryota</taxon>
        <taxon>Metazoa</taxon>
        <taxon>Ecdysozoa</taxon>
        <taxon>Arthropoda</taxon>
        <taxon>Hexapoda</taxon>
        <taxon>Insecta</taxon>
        <taxon>Pterygota</taxon>
        <taxon>Neoptera</taxon>
        <taxon>Paraneoptera</taxon>
        <taxon>Hemiptera</taxon>
        <taxon>Sternorrhyncha</taxon>
        <taxon>Aphidomorpha</taxon>
        <taxon>Aphidoidea</taxon>
        <taxon>Aphididae</taxon>
        <taxon>Macrosiphini</taxon>
        <taxon>Acyrthosiphon</taxon>
    </lineage>
</organism>
<gene>
    <name evidence="4" type="primary">ACYPI001175</name>
    <name evidence="5" type="synonym">100159833</name>
</gene>
<dbReference type="InterPro" id="IPR038765">
    <property type="entry name" value="Papain-like_cys_pep_sf"/>
</dbReference>
<dbReference type="GO" id="GO:0008234">
    <property type="term" value="F:cysteine-type peptidase activity"/>
    <property type="evidence" value="ECO:0007669"/>
    <property type="project" value="InterPro"/>
</dbReference>
<dbReference type="SUPFAM" id="SSF54001">
    <property type="entry name" value="Cysteine proteinases"/>
    <property type="match status" value="1"/>
</dbReference>
<dbReference type="OrthoDB" id="3789175at2759"/>
<dbReference type="InterPro" id="IPR013128">
    <property type="entry name" value="Peptidase_C1A"/>
</dbReference>
<evidence type="ECO:0000313" key="6">
    <source>
        <dbReference type="Proteomes" id="UP000007819"/>
    </source>
</evidence>
<dbReference type="SMART" id="SM00645">
    <property type="entry name" value="Pept_C1"/>
    <property type="match status" value="1"/>
</dbReference>
<accession>C4WV02</accession>
<evidence type="ECO:0000256" key="1">
    <source>
        <dbReference type="ARBA" id="ARBA00008455"/>
    </source>
</evidence>
<protein>
    <submittedName>
        <fullName evidence="4">ACYPI001175 protein</fullName>
    </submittedName>
</protein>
<dbReference type="GO" id="GO:0006508">
    <property type="term" value="P:proteolysis"/>
    <property type="evidence" value="ECO:0007669"/>
    <property type="project" value="InterPro"/>
</dbReference>
<proteinExistence type="evidence at transcript level"/>
<dbReference type="KEGG" id="api:100159833"/>
<name>C4WV02_ACYPI</name>
<dbReference type="PANTHER" id="PTHR12411">
    <property type="entry name" value="CYSTEINE PROTEASE FAMILY C1-RELATED"/>
    <property type="match status" value="1"/>
</dbReference>
<dbReference type="AlphaFoldDB" id="C4WV02"/>
<feature type="signal peptide" evidence="2">
    <location>
        <begin position="1"/>
        <end position="21"/>
    </location>
</feature>
<reference evidence="4" key="1">
    <citation type="submission" date="2009-06" db="EMBL/GenBank/DDBJ databases">
        <title>A full-length cDNA resource of the pea aphid, Acyrthosiphon pisum.</title>
        <authorList>
            <person name="Shigenobu S."/>
            <person name="Nakabachi A."/>
            <person name="Richards S."/>
        </authorList>
    </citation>
    <scope>NUCLEOTIDE SEQUENCE</scope>
    <source>
        <strain evidence="4">LSR1</strain>
        <tissue evidence="4">Whole body</tissue>
    </source>
</reference>
<sequence length="330" mass="37765">MDKILILISIMLLSCYSTEQAKFLHNSIIDPSDMETNSLKAGENVLPNSAEEEHQMLLETREVEAATKSKIMYKTRHPRSAIDNQIHEEFDARKGWPQCKTIGEVHDDGNTRWGWAYATAGVLADRMCIATNGSYNQLLSTEELIFCGGIKTKQSGAVRGDDVWEYLKSHGLVSGGKYNTNDGCQPSKIPPIGNIPTHLYNHTCEERCYGNNTIHYYHDHVKVSHYYNIKSNEDIQKEVQTYGPVSVKFRVYDDFFLYKSGVYVKTEKSLYVRRHFAKLIGWGVENGVDYWLLVNFWGNEWGQNGLFKIKRGTNEVHVEDYVYAGEPEIK</sequence>
<feature type="domain" description="Peptidase C1A papain C-terminal" evidence="3">
    <location>
        <begin position="86"/>
        <end position="326"/>
    </location>
</feature>
<dbReference type="InterPro" id="IPR000668">
    <property type="entry name" value="Peptidase_C1A_C"/>
</dbReference>
<reference evidence="5" key="3">
    <citation type="submission" date="2022-06" db="UniProtKB">
        <authorList>
            <consortium name="EnsemblMetazoa"/>
        </authorList>
    </citation>
    <scope>IDENTIFICATION</scope>
</reference>
<dbReference type="Proteomes" id="UP000007819">
    <property type="component" value="Chromosome X"/>
</dbReference>
<dbReference type="EMBL" id="AK341295">
    <property type="protein sequence ID" value="BAH71722.1"/>
    <property type="molecule type" value="mRNA"/>
</dbReference>
<keyword evidence="6" id="KW-1185">Reference proteome</keyword>
<comment type="similarity">
    <text evidence="1">Belongs to the peptidase C1 family.</text>
</comment>
<evidence type="ECO:0000256" key="2">
    <source>
        <dbReference type="SAM" id="SignalP"/>
    </source>
</evidence>
<dbReference type="PROSITE" id="PS51257">
    <property type="entry name" value="PROKAR_LIPOPROTEIN"/>
    <property type="match status" value="1"/>
</dbReference>
<feature type="chain" id="PRO_5018789539" evidence="2">
    <location>
        <begin position="22"/>
        <end position="330"/>
    </location>
</feature>